<name>A0A3A8Q8A2_9BACT</name>
<organism evidence="2 3">
    <name type="scientific">Corallococcus aberystwythensis</name>
    <dbReference type="NCBI Taxonomy" id="2316722"/>
    <lineage>
        <taxon>Bacteria</taxon>
        <taxon>Pseudomonadati</taxon>
        <taxon>Myxococcota</taxon>
        <taxon>Myxococcia</taxon>
        <taxon>Myxococcales</taxon>
        <taxon>Cystobacterineae</taxon>
        <taxon>Myxococcaceae</taxon>
        <taxon>Corallococcus</taxon>
    </lineage>
</organism>
<evidence type="ECO:0000256" key="1">
    <source>
        <dbReference type="SAM" id="MobiDB-lite"/>
    </source>
</evidence>
<protein>
    <submittedName>
        <fullName evidence="2">Uncharacterized protein</fullName>
    </submittedName>
</protein>
<feature type="region of interest" description="Disordered" evidence="1">
    <location>
        <begin position="91"/>
        <end position="111"/>
    </location>
</feature>
<reference evidence="3" key="1">
    <citation type="submission" date="2018-09" db="EMBL/GenBank/DDBJ databases">
        <authorList>
            <person name="Livingstone P.G."/>
            <person name="Whitworth D.E."/>
        </authorList>
    </citation>
    <scope>NUCLEOTIDE SEQUENCE [LARGE SCALE GENOMIC DNA]</scope>
    <source>
        <strain evidence="3">AB050A</strain>
    </source>
</reference>
<dbReference type="AlphaFoldDB" id="A0A3A8Q8A2"/>
<accession>A0A3A8Q8A2</accession>
<gene>
    <name evidence="2" type="ORF">D7W81_19815</name>
</gene>
<dbReference type="OrthoDB" id="7594693at2"/>
<dbReference type="RefSeq" id="WP_120556947.1">
    <property type="nucleotide sequence ID" value="NZ_RAWK01000114.1"/>
</dbReference>
<dbReference type="Proteomes" id="UP000267003">
    <property type="component" value="Unassembled WGS sequence"/>
</dbReference>
<proteinExistence type="predicted"/>
<dbReference type="EMBL" id="RAWK01000114">
    <property type="protein sequence ID" value="RKH63751.1"/>
    <property type="molecule type" value="Genomic_DNA"/>
</dbReference>
<comment type="caution">
    <text evidence="2">The sequence shown here is derived from an EMBL/GenBank/DDBJ whole genome shotgun (WGS) entry which is preliminary data.</text>
</comment>
<keyword evidence="3" id="KW-1185">Reference proteome</keyword>
<evidence type="ECO:0000313" key="3">
    <source>
        <dbReference type="Proteomes" id="UP000267003"/>
    </source>
</evidence>
<evidence type="ECO:0000313" key="2">
    <source>
        <dbReference type="EMBL" id="RKH63751.1"/>
    </source>
</evidence>
<sequence>MKHDFKTKGGRDVLIDISDGDYTATVYTVPEGDRIGALEFRVIERDERSPNTLYLSRAYLDGLGGSFVHQGIGRQCLVLVARESGMQIYASDDDGLGSKEDGSHLTGDAPGFVARMREERVLGGGENPDLDDDFD</sequence>